<reference evidence="2 3" key="1">
    <citation type="submission" date="2018-03" db="EMBL/GenBank/DDBJ databases">
        <authorList>
            <person name="Keele B.F."/>
        </authorList>
    </citation>
    <scope>NUCLEOTIDE SEQUENCE [LARGE SCALE GENOMIC DNA]</scope>
    <source>
        <strain evidence="2 3">CeCT 8812</strain>
    </source>
</reference>
<feature type="transmembrane region" description="Helical" evidence="1">
    <location>
        <begin position="367"/>
        <end position="386"/>
    </location>
</feature>
<dbReference type="AlphaFoldDB" id="A0A2R8A800"/>
<dbReference type="Gene3D" id="1.10.287.470">
    <property type="entry name" value="Helix hairpin bin"/>
    <property type="match status" value="1"/>
</dbReference>
<evidence type="ECO:0000313" key="3">
    <source>
        <dbReference type="Proteomes" id="UP000244932"/>
    </source>
</evidence>
<keyword evidence="1" id="KW-1133">Transmembrane helix</keyword>
<dbReference type="Gene3D" id="2.40.50.100">
    <property type="match status" value="1"/>
</dbReference>
<gene>
    <name evidence="2" type="ORF">POI8812_00650</name>
</gene>
<organism evidence="2 3">
    <name type="scientific">Pontivivens insulae</name>
    <dbReference type="NCBI Taxonomy" id="1639689"/>
    <lineage>
        <taxon>Bacteria</taxon>
        <taxon>Pseudomonadati</taxon>
        <taxon>Pseudomonadota</taxon>
        <taxon>Alphaproteobacteria</taxon>
        <taxon>Rhodobacterales</taxon>
        <taxon>Paracoccaceae</taxon>
        <taxon>Pontivivens</taxon>
    </lineage>
</organism>
<evidence type="ECO:0000256" key="1">
    <source>
        <dbReference type="SAM" id="Phobius"/>
    </source>
</evidence>
<dbReference type="SUPFAM" id="SSF111369">
    <property type="entry name" value="HlyD-like secretion proteins"/>
    <property type="match status" value="1"/>
</dbReference>
<feature type="transmembrane region" description="Helical" evidence="1">
    <location>
        <begin position="259"/>
        <end position="281"/>
    </location>
</feature>
<dbReference type="OrthoDB" id="9759690at2"/>
<dbReference type="InterPro" id="IPR041881">
    <property type="entry name" value="PqqD_sf"/>
</dbReference>
<keyword evidence="1" id="KW-0472">Membrane</keyword>
<feature type="transmembrane region" description="Helical" evidence="1">
    <location>
        <begin position="287"/>
        <end position="306"/>
    </location>
</feature>
<feature type="transmembrane region" description="Helical" evidence="1">
    <location>
        <begin position="430"/>
        <end position="450"/>
    </location>
</feature>
<feature type="transmembrane region" description="Helical" evidence="1">
    <location>
        <begin position="392"/>
        <end position="409"/>
    </location>
</feature>
<dbReference type="GO" id="GO:0031293">
    <property type="term" value="P:membrane protein intracellular domain proteolysis"/>
    <property type="evidence" value="ECO:0007669"/>
    <property type="project" value="TreeGrafter"/>
</dbReference>
<proteinExistence type="predicted"/>
<dbReference type="Proteomes" id="UP000244932">
    <property type="component" value="Unassembled WGS sequence"/>
</dbReference>
<name>A0A2R8A800_9RHOB</name>
<dbReference type="GO" id="GO:0005737">
    <property type="term" value="C:cytoplasm"/>
    <property type="evidence" value="ECO:0007669"/>
    <property type="project" value="TreeGrafter"/>
</dbReference>
<dbReference type="InterPro" id="IPR001193">
    <property type="entry name" value="MBTPS2"/>
</dbReference>
<evidence type="ECO:0000313" key="2">
    <source>
        <dbReference type="EMBL" id="SPF28352.1"/>
    </source>
</evidence>
<dbReference type="EMBL" id="OMKW01000001">
    <property type="protein sequence ID" value="SPF28352.1"/>
    <property type="molecule type" value="Genomic_DNA"/>
</dbReference>
<feature type="transmembrane region" description="Helical" evidence="1">
    <location>
        <begin position="158"/>
        <end position="179"/>
    </location>
</feature>
<protein>
    <submittedName>
        <fullName evidence="2">Uncharacterized protein</fullName>
    </submittedName>
</protein>
<dbReference type="PANTHER" id="PTHR13325">
    <property type="entry name" value="PROTEASE M50 MEMBRANE-BOUND TRANSCRIPTION FACTOR SITE 2 PROTEASE"/>
    <property type="match status" value="1"/>
</dbReference>
<keyword evidence="3" id="KW-1185">Reference proteome</keyword>
<dbReference type="GO" id="GO:0004222">
    <property type="term" value="F:metalloendopeptidase activity"/>
    <property type="evidence" value="ECO:0007669"/>
    <property type="project" value="InterPro"/>
</dbReference>
<sequence>MARAQLLSQDWYRVAELRPRLRAQIDVALHEYLGTRWYVLLDQASGKTHRLAEAAWAVVRRFDGQRSLDDIWTQLARDNDPDLPPQDEFIELMSRLYDSGIVSVEGIPKAEKLASSQRKKALAPLKALLKSPVSQKIPLYNPSAWLDGPAAGRVARALFSPLALLLLVILMGRAGLELIRQWEPLTGNLADRALAPNNLIILICVYPVVKLVHELAHALAVRRFDGHVTETGIMFLIFVPMPYVDASAANYFRAHGSRAIVALAGILAELGIGAAAILLWADTEPGLVRAVLFNVIIICTISTLFFNGNPLLRFDAYYALADITQTPNLGNRGQQLLGAWFKRLFGYPPEPETETAGSSGRFYMMSYAAAAFCYRVFVTFSIAAIVTDKVPYIGQVLAIWIVMAGLIWPNAQAAWKNLRSPAFTQRKRRITIRLLATIAALVALIFFVPLPSSTTVRALVASGEEAAVYSGSEGFITERLVTEGDVVEEGDAILRLRPERLETEGDSLTARFDAREAELRIARAQGNLTLAGAIAEELRALEAARNQNAARVAAALVTSPRAGVWVWDDPAPQEGSLILRGSRIGLVDRPDSRELLAMIPEGADRKLARGIEDISFIAPSRADQVLTAGPMRIMPNASRTLMDERLADRFGGPVLTEPIPDTDQYQATSPYFWIEVEAPLDQFALGELVHLKISHPWEPLAPRIVQPLIREVLRRFGPG</sequence>
<dbReference type="PANTHER" id="PTHR13325:SF3">
    <property type="entry name" value="MEMBRANE-BOUND TRANSCRIPTION FACTOR SITE-2 PROTEASE"/>
    <property type="match status" value="1"/>
</dbReference>
<keyword evidence="1" id="KW-0812">Transmembrane</keyword>
<dbReference type="Gene3D" id="1.10.10.1150">
    <property type="entry name" value="Coenzyme PQQ synthesis protein D (PqqD)"/>
    <property type="match status" value="1"/>
</dbReference>
<dbReference type="GO" id="GO:0016020">
    <property type="term" value="C:membrane"/>
    <property type="evidence" value="ECO:0007669"/>
    <property type="project" value="InterPro"/>
</dbReference>
<feature type="transmembrane region" description="Helical" evidence="1">
    <location>
        <begin position="199"/>
        <end position="220"/>
    </location>
</feature>
<dbReference type="RefSeq" id="WP_108781065.1">
    <property type="nucleotide sequence ID" value="NZ_OMKW01000001.1"/>
</dbReference>
<accession>A0A2R8A800</accession>
<feature type="transmembrane region" description="Helical" evidence="1">
    <location>
        <begin position="232"/>
        <end position="252"/>
    </location>
</feature>